<proteinExistence type="predicted"/>
<gene>
    <name evidence="1" type="ORF">C9I94_24370</name>
</gene>
<evidence type="ECO:0000313" key="2">
    <source>
        <dbReference type="Proteomes" id="UP000240481"/>
    </source>
</evidence>
<dbReference type="AlphaFoldDB" id="A0A0J8V6N4"/>
<name>A0A0J8V6N4_9GAMM</name>
<organism evidence="1 2">
    <name type="scientific">Photobacterium swingsii</name>
    <dbReference type="NCBI Taxonomy" id="680026"/>
    <lineage>
        <taxon>Bacteria</taxon>
        <taxon>Pseudomonadati</taxon>
        <taxon>Pseudomonadota</taxon>
        <taxon>Gammaproteobacteria</taxon>
        <taxon>Vibrionales</taxon>
        <taxon>Vibrionaceae</taxon>
        <taxon>Photobacterium</taxon>
    </lineage>
</organism>
<dbReference type="Proteomes" id="UP000240481">
    <property type="component" value="Unassembled WGS sequence"/>
</dbReference>
<protein>
    <recommendedName>
        <fullName evidence="3">HEPN AbiU2-like domain-containing protein</fullName>
    </recommendedName>
</protein>
<dbReference type="RefSeq" id="WP_048901100.1">
    <property type="nucleotide sequence ID" value="NZ_AP024852.1"/>
</dbReference>
<sequence length="285" mass="33283">MNFNSEKEAKSYALSATTKHASESDLLRRISECKRYQELFSDDLEQKNYWLKIEKECTEYLNSEKFKLGQYHSGIDELLLELIEIRALMYSFENVEVQSNPFQAYKLHSQWLSGNTYKIFAIYGKLLNSHKSDKSLKNVWCNVNNYLQIENFTTKEEVSQITEFIMGLKNNTSNVMKYRNKAIAHNEQQPNVQWSDVDRDLKGLCRAWSLITMWTSIGIMSPFDDNQVAFSGFEPVLTKQELASLKVARTEFLKQVRQWCTWNFVTGNLESERAPFAEISLRIKA</sequence>
<accession>A0A0J8V6N4</accession>
<dbReference type="OrthoDB" id="7056612at2"/>
<reference evidence="1 2" key="1">
    <citation type="submission" date="2018-01" db="EMBL/GenBank/DDBJ databases">
        <title>Whole genome sequencing of Histamine producing bacteria.</title>
        <authorList>
            <person name="Butler K."/>
        </authorList>
    </citation>
    <scope>NUCLEOTIDE SEQUENCE [LARGE SCALE GENOMIC DNA]</scope>
    <source>
        <strain evidence="1 2">DSM 24669</strain>
    </source>
</reference>
<comment type="caution">
    <text evidence="1">The sequence shown here is derived from an EMBL/GenBank/DDBJ whole genome shotgun (WGS) entry which is preliminary data.</text>
</comment>
<dbReference type="EMBL" id="PYLZ01000025">
    <property type="protein sequence ID" value="PSW18665.1"/>
    <property type="molecule type" value="Genomic_DNA"/>
</dbReference>
<evidence type="ECO:0008006" key="3">
    <source>
        <dbReference type="Google" id="ProtNLM"/>
    </source>
</evidence>
<keyword evidence="2" id="KW-1185">Reference proteome</keyword>
<evidence type="ECO:0000313" key="1">
    <source>
        <dbReference type="EMBL" id="PSW18665.1"/>
    </source>
</evidence>